<evidence type="ECO:0000313" key="4">
    <source>
        <dbReference type="Proteomes" id="UP000887212"/>
    </source>
</evidence>
<organism evidence="2 4">
    <name type="scientific">Aquipseudomonas alcaligenes</name>
    <name type="common">Pseudomonas alcaligenes</name>
    <dbReference type="NCBI Taxonomy" id="43263"/>
    <lineage>
        <taxon>Bacteria</taxon>
        <taxon>Pseudomonadati</taxon>
        <taxon>Pseudomonadota</taxon>
        <taxon>Gammaproteobacteria</taxon>
        <taxon>Pseudomonadales</taxon>
        <taxon>Pseudomonadaceae</taxon>
        <taxon>Aquipseudomonas</taxon>
    </lineage>
</organism>
<dbReference type="AlphaFoldDB" id="A0AA37CC59"/>
<name>A0AA37CC59_AQUAC</name>
<sequence length="79" mass="7913">MFLREAATSSNLPGTRSMPRLIHPHANNGTLAGFGLLSVIASVLLALSLAATEVSGAAPVSPALQPVLQALLGAIRVGG</sequence>
<evidence type="ECO:0000313" key="3">
    <source>
        <dbReference type="EMBL" id="GIZ91780.1"/>
    </source>
</evidence>
<evidence type="ECO:0000256" key="1">
    <source>
        <dbReference type="SAM" id="MobiDB-lite"/>
    </source>
</evidence>
<dbReference type="EMBL" id="BPMT01000002">
    <property type="protein sequence ID" value="GIZ91780.1"/>
    <property type="molecule type" value="Genomic_DNA"/>
</dbReference>
<dbReference type="Proteomes" id="UP000887228">
    <property type="component" value="Unassembled WGS sequence"/>
</dbReference>
<comment type="caution">
    <text evidence="2">The sequence shown here is derived from an EMBL/GenBank/DDBJ whole genome shotgun (WGS) entry which is preliminary data.</text>
</comment>
<protein>
    <submittedName>
        <fullName evidence="2">Uncharacterized protein</fullName>
    </submittedName>
</protein>
<feature type="region of interest" description="Disordered" evidence="1">
    <location>
        <begin position="1"/>
        <end position="20"/>
    </location>
</feature>
<dbReference type="EMBL" id="BPMS01000002">
    <property type="protein sequence ID" value="GIZ87413.1"/>
    <property type="molecule type" value="Genomic_DNA"/>
</dbReference>
<reference evidence="2 5" key="1">
    <citation type="submission" date="2021-07" db="EMBL/GenBank/DDBJ databases">
        <title>Whole genome sequencing of carbapenem-resistant Pseudomonas spp. isolated in Japan.</title>
        <authorList>
            <person name="Suzuki M."/>
            <person name="Maehana S."/>
            <person name="Kitasato H."/>
        </authorList>
    </citation>
    <scope>NUCLEOTIDE SEQUENCE</scope>
    <source>
        <strain evidence="2">KAM435</strain>
        <strain evidence="3 5">KAM436</strain>
    </source>
</reference>
<gene>
    <name evidence="2" type="ORF">KAM435_07400</name>
    <name evidence="3" type="ORF">KAM436_07480</name>
</gene>
<accession>A0AA37CC59</accession>
<evidence type="ECO:0000313" key="5">
    <source>
        <dbReference type="Proteomes" id="UP000887228"/>
    </source>
</evidence>
<proteinExistence type="predicted"/>
<dbReference type="Proteomes" id="UP000887212">
    <property type="component" value="Unassembled WGS sequence"/>
</dbReference>
<evidence type="ECO:0000313" key="2">
    <source>
        <dbReference type="EMBL" id="GIZ87413.1"/>
    </source>
</evidence>